<feature type="transmembrane region" description="Helical" evidence="5">
    <location>
        <begin position="139"/>
        <end position="164"/>
    </location>
</feature>
<organism evidence="7 8">
    <name type="scientific">Brachionus plicatilis</name>
    <name type="common">Marine rotifer</name>
    <name type="synonym">Brachionus muelleri</name>
    <dbReference type="NCBI Taxonomy" id="10195"/>
    <lineage>
        <taxon>Eukaryota</taxon>
        <taxon>Metazoa</taxon>
        <taxon>Spiralia</taxon>
        <taxon>Gnathifera</taxon>
        <taxon>Rotifera</taxon>
        <taxon>Eurotatoria</taxon>
        <taxon>Monogononta</taxon>
        <taxon>Pseudotrocha</taxon>
        <taxon>Ploima</taxon>
        <taxon>Brachionidae</taxon>
        <taxon>Brachionus</taxon>
    </lineage>
</organism>
<name>A0A3M7QTD4_BRAPC</name>
<comment type="subcellular location">
    <subcellularLocation>
        <location evidence="1">Membrane</location>
        <topology evidence="1">Multi-pass membrane protein</topology>
    </subcellularLocation>
</comment>
<gene>
    <name evidence="7" type="ORF">BpHYR1_029143</name>
</gene>
<keyword evidence="8" id="KW-1185">Reference proteome</keyword>
<dbReference type="STRING" id="10195.A0A3M7QTD4"/>
<dbReference type="GO" id="GO:0055085">
    <property type="term" value="P:transmembrane transport"/>
    <property type="evidence" value="ECO:0007669"/>
    <property type="project" value="InterPro"/>
</dbReference>
<dbReference type="PANTHER" id="PTHR11814">
    <property type="entry name" value="SULFATE TRANSPORTER"/>
    <property type="match status" value="1"/>
</dbReference>
<evidence type="ECO:0000256" key="2">
    <source>
        <dbReference type="ARBA" id="ARBA00022692"/>
    </source>
</evidence>
<evidence type="ECO:0000259" key="6">
    <source>
        <dbReference type="Pfam" id="PF00916"/>
    </source>
</evidence>
<dbReference type="Pfam" id="PF00916">
    <property type="entry name" value="Sulfate_transp"/>
    <property type="match status" value="1"/>
</dbReference>
<evidence type="ECO:0000256" key="4">
    <source>
        <dbReference type="ARBA" id="ARBA00023136"/>
    </source>
</evidence>
<feature type="transmembrane region" description="Helical" evidence="5">
    <location>
        <begin position="379"/>
        <end position="405"/>
    </location>
</feature>
<evidence type="ECO:0000256" key="3">
    <source>
        <dbReference type="ARBA" id="ARBA00022989"/>
    </source>
</evidence>
<accession>A0A3M7QTD4</accession>
<dbReference type="AlphaFoldDB" id="A0A3M7QTD4"/>
<protein>
    <submittedName>
        <fullName evidence="7">Sulfate permease</fullName>
    </submittedName>
</protein>
<feature type="transmembrane region" description="Helical" evidence="5">
    <location>
        <begin position="329"/>
        <end position="352"/>
    </location>
</feature>
<keyword evidence="3 5" id="KW-1133">Transmembrane helix</keyword>
<dbReference type="OrthoDB" id="288203at2759"/>
<sequence>MMISYIRIPANQNKFVSMRRESQSSSDLLDSKASQAALIAQVPSQTSFSIHINPSSKNYNLDQFTTKSSFLDKTKKKISSQSKLFCHNIGKKSYYKKKIYSHFPIFKWLPRYNFKNFFFTDMMCGLTIGIMNIPQGLAYALLASLNPITGLYVSFFPVLVYAIFGTSRHLVISAVAIVSLLTGETVNRIVEEYGKELLPANETGTAHYKQMEEKLKLDIATDLSLLIGIFQLLFGLFGLGGLTSFFSDTFISGYTCGSAVHVVVSQIKDLFGLKNLTRFEGNFKIPKSVYQLATLLPSSNVVTVASSFCCIFFLTLFKEALNPVIKKYFLVEFPSELLLIVAMTSVSFGLGLSQNYNVSILQSIPTGFPTPSVSPNLSLIYLIIKDALIISTIAISVSMSLAALFSRRNSYKIDPHQDLLGSFYFFLTSAECKV</sequence>
<feature type="transmembrane region" description="Helical" evidence="5">
    <location>
        <begin position="219"/>
        <end position="239"/>
    </location>
</feature>
<dbReference type="Proteomes" id="UP000276133">
    <property type="component" value="Unassembled WGS sequence"/>
</dbReference>
<evidence type="ECO:0000256" key="1">
    <source>
        <dbReference type="ARBA" id="ARBA00004141"/>
    </source>
</evidence>
<evidence type="ECO:0000313" key="8">
    <source>
        <dbReference type="Proteomes" id="UP000276133"/>
    </source>
</evidence>
<evidence type="ECO:0000256" key="5">
    <source>
        <dbReference type="SAM" id="Phobius"/>
    </source>
</evidence>
<proteinExistence type="predicted"/>
<dbReference type="GO" id="GO:0016020">
    <property type="term" value="C:membrane"/>
    <property type="evidence" value="ECO:0007669"/>
    <property type="project" value="UniProtKB-SubCell"/>
</dbReference>
<dbReference type="InterPro" id="IPR011547">
    <property type="entry name" value="SLC26A/SulP_dom"/>
</dbReference>
<keyword evidence="2 5" id="KW-0812">Transmembrane</keyword>
<feature type="transmembrane region" description="Helical" evidence="5">
    <location>
        <begin position="116"/>
        <end position="133"/>
    </location>
</feature>
<reference evidence="7 8" key="1">
    <citation type="journal article" date="2018" name="Sci. Rep.">
        <title>Genomic signatures of local adaptation to the degree of environmental predictability in rotifers.</title>
        <authorList>
            <person name="Franch-Gras L."/>
            <person name="Hahn C."/>
            <person name="Garcia-Roger E.M."/>
            <person name="Carmona M.J."/>
            <person name="Serra M."/>
            <person name="Gomez A."/>
        </authorList>
    </citation>
    <scope>NUCLEOTIDE SEQUENCE [LARGE SCALE GENOMIC DNA]</scope>
    <source>
        <strain evidence="7">HYR1</strain>
    </source>
</reference>
<feature type="transmembrane region" description="Helical" evidence="5">
    <location>
        <begin position="295"/>
        <end position="317"/>
    </location>
</feature>
<dbReference type="EMBL" id="REGN01005229">
    <property type="protein sequence ID" value="RNA14248.1"/>
    <property type="molecule type" value="Genomic_DNA"/>
</dbReference>
<keyword evidence="4 5" id="KW-0472">Membrane</keyword>
<dbReference type="InterPro" id="IPR001902">
    <property type="entry name" value="SLC26A/SulP_fam"/>
</dbReference>
<comment type="caution">
    <text evidence="7">The sequence shown here is derived from an EMBL/GenBank/DDBJ whole genome shotgun (WGS) entry which is preliminary data.</text>
</comment>
<feature type="domain" description="SLC26A/SulP transporter" evidence="6">
    <location>
        <begin position="118"/>
        <end position="421"/>
    </location>
</feature>
<evidence type="ECO:0000313" key="7">
    <source>
        <dbReference type="EMBL" id="RNA14248.1"/>
    </source>
</evidence>